<dbReference type="PANTHER" id="PTHR36115:SF10">
    <property type="entry name" value="RDD DOMAIN-CONTAINING PROTEIN"/>
    <property type="match status" value="1"/>
</dbReference>
<dbReference type="Proteomes" id="UP000627715">
    <property type="component" value="Unassembled WGS sequence"/>
</dbReference>
<feature type="compositionally biased region" description="Polar residues" evidence="6">
    <location>
        <begin position="1"/>
        <end position="18"/>
    </location>
</feature>
<dbReference type="Pfam" id="PF06271">
    <property type="entry name" value="RDD"/>
    <property type="match status" value="1"/>
</dbReference>
<feature type="transmembrane region" description="Helical" evidence="7">
    <location>
        <begin position="88"/>
        <end position="108"/>
    </location>
</feature>
<protein>
    <submittedName>
        <fullName evidence="9">RDD family protein</fullName>
    </submittedName>
</protein>
<evidence type="ECO:0000256" key="5">
    <source>
        <dbReference type="ARBA" id="ARBA00023136"/>
    </source>
</evidence>
<gene>
    <name evidence="9" type="ORF">GCM10011403_10190</name>
</gene>
<reference evidence="9" key="1">
    <citation type="journal article" date="2014" name="Int. J. Syst. Evol. Microbiol.">
        <title>Complete genome sequence of Corynebacterium casei LMG S-19264T (=DSM 44701T), isolated from a smear-ripened cheese.</title>
        <authorList>
            <consortium name="US DOE Joint Genome Institute (JGI-PGF)"/>
            <person name="Walter F."/>
            <person name="Albersmeier A."/>
            <person name="Kalinowski J."/>
            <person name="Ruckert C."/>
        </authorList>
    </citation>
    <scope>NUCLEOTIDE SEQUENCE</scope>
    <source>
        <strain evidence="9">CGMCC 1.15425</strain>
    </source>
</reference>
<comment type="subcellular location">
    <subcellularLocation>
        <location evidence="1">Cell membrane</location>
        <topology evidence="1">Multi-pass membrane protein</topology>
    </subcellularLocation>
</comment>
<evidence type="ECO:0000259" key="8">
    <source>
        <dbReference type="Pfam" id="PF06271"/>
    </source>
</evidence>
<name>A0A917GR96_9GAMM</name>
<keyword evidence="5 7" id="KW-0472">Membrane</keyword>
<dbReference type="OrthoDB" id="9793824at2"/>
<dbReference type="AlphaFoldDB" id="A0A917GR96"/>
<proteinExistence type="predicted"/>
<keyword evidence="3 7" id="KW-0812">Transmembrane</keyword>
<accession>A0A917GR96</accession>
<dbReference type="PANTHER" id="PTHR36115">
    <property type="entry name" value="PROLINE-RICH ANTIGEN HOMOLOG-RELATED"/>
    <property type="match status" value="1"/>
</dbReference>
<dbReference type="RefSeq" id="WP_082866332.1">
    <property type="nucleotide sequence ID" value="NZ_BMIY01000004.1"/>
</dbReference>
<evidence type="ECO:0000313" key="9">
    <source>
        <dbReference type="EMBL" id="GGG55081.1"/>
    </source>
</evidence>
<evidence type="ECO:0000256" key="6">
    <source>
        <dbReference type="SAM" id="MobiDB-lite"/>
    </source>
</evidence>
<feature type="region of interest" description="Disordered" evidence="6">
    <location>
        <begin position="1"/>
        <end position="21"/>
    </location>
</feature>
<feature type="transmembrane region" description="Helical" evidence="7">
    <location>
        <begin position="46"/>
        <end position="68"/>
    </location>
</feature>
<dbReference type="GO" id="GO:0005886">
    <property type="term" value="C:plasma membrane"/>
    <property type="evidence" value="ECO:0007669"/>
    <property type="project" value="UniProtKB-SubCell"/>
</dbReference>
<dbReference type="InterPro" id="IPR051791">
    <property type="entry name" value="Pra-immunoreactive"/>
</dbReference>
<keyword evidence="2" id="KW-1003">Cell membrane</keyword>
<feature type="domain" description="RDD" evidence="8">
    <location>
        <begin position="37"/>
        <end position="173"/>
    </location>
</feature>
<evidence type="ECO:0000256" key="2">
    <source>
        <dbReference type="ARBA" id="ARBA00022475"/>
    </source>
</evidence>
<comment type="caution">
    <text evidence="9">The sequence shown here is derived from an EMBL/GenBank/DDBJ whole genome shotgun (WGS) entry which is preliminary data.</text>
</comment>
<organism evidence="9 10">
    <name type="scientific">Pseudohongiella nitratireducens</name>
    <dbReference type="NCBI Taxonomy" id="1768907"/>
    <lineage>
        <taxon>Bacteria</taxon>
        <taxon>Pseudomonadati</taxon>
        <taxon>Pseudomonadota</taxon>
        <taxon>Gammaproteobacteria</taxon>
        <taxon>Pseudomonadales</taxon>
        <taxon>Pseudohongiellaceae</taxon>
        <taxon>Pseudohongiella</taxon>
    </lineage>
</organism>
<evidence type="ECO:0000256" key="4">
    <source>
        <dbReference type="ARBA" id="ARBA00022989"/>
    </source>
</evidence>
<evidence type="ECO:0000256" key="3">
    <source>
        <dbReference type="ARBA" id="ARBA00022692"/>
    </source>
</evidence>
<evidence type="ECO:0000313" key="10">
    <source>
        <dbReference type="Proteomes" id="UP000627715"/>
    </source>
</evidence>
<evidence type="ECO:0000256" key="7">
    <source>
        <dbReference type="SAM" id="Phobius"/>
    </source>
</evidence>
<feature type="transmembrane region" description="Helical" evidence="7">
    <location>
        <begin position="142"/>
        <end position="161"/>
    </location>
</feature>
<keyword evidence="10" id="KW-1185">Reference proteome</keyword>
<reference evidence="9" key="2">
    <citation type="submission" date="2020-09" db="EMBL/GenBank/DDBJ databases">
        <authorList>
            <person name="Sun Q."/>
            <person name="Zhou Y."/>
        </authorList>
    </citation>
    <scope>NUCLEOTIDE SEQUENCE</scope>
    <source>
        <strain evidence="9">CGMCC 1.15425</strain>
    </source>
</reference>
<keyword evidence="4 7" id="KW-1133">Transmembrane helix</keyword>
<dbReference type="EMBL" id="BMIY01000004">
    <property type="protein sequence ID" value="GGG55081.1"/>
    <property type="molecule type" value="Genomic_DNA"/>
</dbReference>
<dbReference type="InterPro" id="IPR010432">
    <property type="entry name" value="RDD"/>
</dbReference>
<evidence type="ECO:0000256" key="1">
    <source>
        <dbReference type="ARBA" id="ARBA00004651"/>
    </source>
</evidence>
<sequence>MSSTANSAPEGNNVNSKAGKQEKRLISDEELAALPRAGLLRRLAALLYDMFLVGGIWVTCGFILLMLYGLVGDNTSEVVDGAIQTSPVLSFLQLIMMVSTVTAFYLWFWRRTGQTLGMIAWRIRVINTDNQPVTVRQGLIRFYLAWPAFWLAGLGYLWMYIDKQGDAIHEKLSETKTVLLPKHTRPF</sequence>